<proteinExistence type="predicted"/>
<name>A0A2P2J3A6_RHIMU</name>
<accession>A0A2P2J3A6</accession>
<evidence type="ECO:0000313" key="2">
    <source>
        <dbReference type="EMBL" id="MBW87971.1"/>
    </source>
</evidence>
<feature type="transmembrane region" description="Helical" evidence="1">
    <location>
        <begin position="6"/>
        <end position="21"/>
    </location>
</feature>
<keyword evidence="1" id="KW-1133">Transmembrane helix</keyword>
<dbReference type="EMBL" id="GGEC01007488">
    <property type="protein sequence ID" value="MBW87971.1"/>
    <property type="molecule type" value="Transcribed_RNA"/>
</dbReference>
<protein>
    <submittedName>
        <fullName evidence="2">Uncharacterized protein</fullName>
    </submittedName>
</protein>
<sequence length="22" mass="2598">MGSGVVWIILVLMMRQLIRILR</sequence>
<evidence type="ECO:0000256" key="1">
    <source>
        <dbReference type="SAM" id="Phobius"/>
    </source>
</evidence>
<keyword evidence="1" id="KW-0812">Transmembrane</keyword>
<organism evidence="2">
    <name type="scientific">Rhizophora mucronata</name>
    <name type="common">Asiatic mangrove</name>
    <dbReference type="NCBI Taxonomy" id="61149"/>
    <lineage>
        <taxon>Eukaryota</taxon>
        <taxon>Viridiplantae</taxon>
        <taxon>Streptophyta</taxon>
        <taxon>Embryophyta</taxon>
        <taxon>Tracheophyta</taxon>
        <taxon>Spermatophyta</taxon>
        <taxon>Magnoliopsida</taxon>
        <taxon>eudicotyledons</taxon>
        <taxon>Gunneridae</taxon>
        <taxon>Pentapetalae</taxon>
        <taxon>rosids</taxon>
        <taxon>fabids</taxon>
        <taxon>Malpighiales</taxon>
        <taxon>Rhizophoraceae</taxon>
        <taxon>Rhizophora</taxon>
    </lineage>
</organism>
<reference evidence="2" key="1">
    <citation type="submission" date="2018-02" db="EMBL/GenBank/DDBJ databases">
        <title>Rhizophora mucronata_Transcriptome.</title>
        <authorList>
            <person name="Meera S.P."/>
            <person name="Sreeshan A."/>
            <person name="Augustine A."/>
        </authorList>
    </citation>
    <scope>NUCLEOTIDE SEQUENCE</scope>
    <source>
        <tissue evidence="2">Leaf</tissue>
    </source>
</reference>
<dbReference type="AlphaFoldDB" id="A0A2P2J3A6"/>
<keyword evidence="1" id="KW-0472">Membrane</keyword>